<evidence type="ECO:0000256" key="2">
    <source>
        <dbReference type="SAM" id="MobiDB-lite"/>
    </source>
</evidence>
<dbReference type="AlphaFoldDB" id="A0A078BBD8"/>
<reference evidence="3 4" key="1">
    <citation type="submission" date="2014-06" db="EMBL/GenBank/DDBJ databases">
        <authorList>
            <person name="Swart Estienne"/>
        </authorList>
    </citation>
    <scope>NUCLEOTIDE SEQUENCE [LARGE SCALE GENOMIC DNA]</scope>
    <source>
        <strain evidence="3 4">130c</strain>
    </source>
</reference>
<feature type="region of interest" description="Disordered" evidence="2">
    <location>
        <begin position="793"/>
        <end position="816"/>
    </location>
</feature>
<sequence length="828" mass="92865">MSNSFSSGGIQMIHNQSALQSQLEMGMKLENPQFDMKSLIKLDLSVDLSMIQTAIAYLFKTCAFHDREFVEMRQQFNAQEKMVIKSQESNQSYQIKQNYLCNKLLGKTRRSPSPSRTGDQFKQTQSFNLEIIKEPSQLGSNLRDIKANRNTQDLSAMINNDEILSQHTGKLDMINDLQDQVNLVNDKVNELSTKLKTATIGQLKVAEGSELLDMVEKLRQEFDSKYIRKLHLRNLSKNEIQVLENDNFNDLMQCLTNDVNSLKVEILDKANQDDLDNLVLAINGNDFAFASDSMLSSPAVEQSNTNNVSQIKNSENKSQTNIYVNDPRQVDGTLKINANTKGIKATTIGQTPSKIQGNQIILPIAPEEKNRAKQIIIGGGNKDSKQLRDLQNRMINLEKLIDNSKIDQARSNIENLKEMFIDLQSTVEKKASVLDNKKLAAVVEEVNIRITETLVQLAEFRTCDLFLGEKGKQSAINMRSIENRQDNFETAFKKLQQQHTDLSFKLNDSIKLLMIGGGKNGDTESQLDERLSKEIKDKTDIAVSEVVKLRDQLLKAFTNLENKVGDKATREDLTQLDDHLSRGMDQIVSNCNKIYVRKTDFNRLSKDIDLQIRSLQEYTFKGASRSNNNRSASSTSPRQEGTGTQTLLNDNEVILATKPLGGWSCGSCGIGLQSIPNMPTGDYNVWTKLPQNSHRLSVQANQKSFQNRLSHKNSVSVDIKDGNNFSVKQLLSKKQNQIDLSKLIGGGAGTGPMTERARINSPYRNLDGPFNATSGGDLDNLITGFTSQQMTIREERPSSTKSLSNQKTSNASLPKIILQKQNKQKIKL</sequence>
<feature type="compositionally biased region" description="Polar residues" evidence="2">
    <location>
        <begin position="799"/>
        <end position="812"/>
    </location>
</feature>
<accession>A0A078BBD8</accession>
<evidence type="ECO:0000256" key="1">
    <source>
        <dbReference type="SAM" id="Coils"/>
    </source>
</evidence>
<gene>
    <name evidence="3" type="primary">Contig11493.g12301</name>
    <name evidence="3" type="ORF">STYLEM_20672</name>
</gene>
<organism evidence="3 4">
    <name type="scientific">Stylonychia lemnae</name>
    <name type="common">Ciliate</name>
    <dbReference type="NCBI Taxonomy" id="5949"/>
    <lineage>
        <taxon>Eukaryota</taxon>
        <taxon>Sar</taxon>
        <taxon>Alveolata</taxon>
        <taxon>Ciliophora</taxon>
        <taxon>Intramacronucleata</taxon>
        <taxon>Spirotrichea</taxon>
        <taxon>Stichotrichia</taxon>
        <taxon>Sporadotrichida</taxon>
        <taxon>Oxytrichidae</taxon>
        <taxon>Stylonychinae</taxon>
        <taxon>Stylonychia</taxon>
    </lineage>
</organism>
<feature type="coiled-coil region" evidence="1">
    <location>
        <begin position="387"/>
        <end position="426"/>
    </location>
</feature>
<dbReference type="InParanoid" id="A0A078BBD8"/>
<feature type="region of interest" description="Disordered" evidence="2">
    <location>
        <begin position="621"/>
        <end position="646"/>
    </location>
</feature>
<name>A0A078BBD8_STYLE</name>
<feature type="compositionally biased region" description="Low complexity" evidence="2">
    <location>
        <begin position="623"/>
        <end position="634"/>
    </location>
</feature>
<proteinExistence type="predicted"/>
<dbReference type="Proteomes" id="UP000039865">
    <property type="component" value="Unassembled WGS sequence"/>
</dbReference>
<keyword evidence="1" id="KW-0175">Coiled coil</keyword>
<dbReference type="EMBL" id="CCKQ01019498">
    <property type="protein sequence ID" value="CDW91516.1"/>
    <property type="molecule type" value="Genomic_DNA"/>
</dbReference>
<feature type="compositionally biased region" description="Polar residues" evidence="2">
    <location>
        <begin position="635"/>
        <end position="646"/>
    </location>
</feature>
<evidence type="ECO:0000313" key="4">
    <source>
        <dbReference type="Proteomes" id="UP000039865"/>
    </source>
</evidence>
<evidence type="ECO:0000313" key="3">
    <source>
        <dbReference type="EMBL" id="CDW91516.1"/>
    </source>
</evidence>
<keyword evidence="4" id="KW-1185">Reference proteome</keyword>
<protein>
    <submittedName>
        <fullName evidence="3">Uncharacterized protein</fullName>
    </submittedName>
</protein>